<gene>
    <name evidence="2" type="ORF">C8C77_11339</name>
</gene>
<comment type="caution">
    <text evidence="2">The sequence shown here is derived from an EMBL/GenBank/DDBJ whole genome shotgun (WGS) entry which is preliminary data.</text>
</comment>
<evidence type="ECO:0000256" key="1">
    <source>
        <dbReference type="SAM" id="SignalP"/>
    </source>
</evidence>
<evidence type="ECO:0000313" key="2">
    <source>
        <dbReference type="EMBL" id="TDW03070.1"/>
    </source>
</evidence>
<proteinExistence type="predicted"/>
<feature type="signal peptide" evidence="1">
    <location>
        <begin position="1"/>
        <end position="24"/>
    </location>
</feature>
<dbReference type="Proteomes" id="UP000294697">
    <property type="component" value="Unassembled WGS sequence"/>
</dbReference>
<dbReference type="OrthoDB" id="2111830at2"/>
<sequence>MKKHLVAFILLFLIAVMLSPAVFADQIELQNGQQLRGDVQNSSLTLQTSYAELNLQSQYINKIDRANGNFVIRASASNRFSGQLLSDITFLANGGEQTFAASEISSVDFSNSNAFNDNTQISVSLRNGDFFSASTVDNSISVNTSLGSLNISYNNLTTIEYLSGEDIFLIRRNNASDIEANLGGQQIIVWPAAAEIVELEFDYVSEIAFN</sequence>
<dbReference type="InterPro" id="IPR001611">
    <property type="entry name" value="Leu-rich_rpt"/>
</dbReference>
<name>A0A4R7Z296_9FIRM</name>
<reference evidence="2 3" key="1">
    <citation type="submission" date="2019-03" db="EMBL/GenBank/DDBJ databases">
        <title>Subsurface microbial communities from deep shales in Ohio and West Virginia, USA.</title>
        <authorList>
            <person name="Wrighton K."/>
        </authorList>
    </citation>
    <scope>NUCLEOTIDE SEQUENCE [LARGE SCALE GENOMIC DNA]</scope>
    <source>
        <strain evidence="2 3">MSL9.2</strain>
    </source>
</reference>
<dbReference type="EMBL" id="SODA01000013">
    <property type="protein sequence ID" value="TDW03070.1"/>
    <property type="molecule type" value="Genomic_DNA"/>
</dbReference>
<keyword evidence="1" id="KW-0732">Signal</keyword>
<dbReference type="RefSeq" id="WP_111572516.1">
    <property type="nucleotide sequence ID" value="NZ_QLME01000014.1"/>
</dbReference>
<organism evidence="2 3">
    <name type="scientific">Halanaerobium saccharolyticum</name>
    <dbReference type="NCBI Taxonomy" id="43595"/>
    <lineage>
        <taxon>Bacteria</taxon>
        <taxon>Bacillati</taxon>
        <taxon>Bacillota</taxon>
        <taxon>Clostridia</taxon>
        <taxon>Halanaerobiales</taxon>
        <taxon>Halanaerobiaceae</taxon>
        <taxon>Halanaerobium</taxon>
    </lineage>
</organism>
<dbReference type="PROSITE" id="PS51450">
    <property type="entry name" value="LRR"/>
    <property type="match status" value="1"/>
</dbReference>
<evidence type="ECO:0000313" key="3">
    <source>
        <dbReference type="Proteomes" id="UP000294697"/>
    </source>
</evidence>
<accession>A0A4R7Z296</accession>
<dbReference type="AlphaFoldDB" id="A0A4R7Z296"/>
<protein>
    <submittedName>
        <fullName evidence="2">Uncharacterized protein</fullName>
    </submittedName>
</protein>
<feature type="chain" id="PRO_5020214120" evidence="1">
    <location>
        <begin position="25"/>
        <end position="210"/>
    </location>
</feature>